<dbReference type="AlphaFoldDB" id="A0A433P7G1"/>
<proteinExistence type="predicted"/>
<keyword evidence="3" id="KW-1185">Reference proteome</keyword>
<feature type="compositionally biased region" description="Basic and acidic residues" evidence="1">
    <location>
        <begin position="116"/>
        <end position="125"/>
    </location>
</feature>
<protein>
    <submittedName>
        <fullName evidence="2">Uncharacterized protein</fullName>
    </submittedName>
</protein>
<feature type="region of interest" description="Disordered" evidence="1">
    <location>
        <begin position="248"/>
        <end position="286"/>
    </location>
</feature>
<gene>
    <name evidence="2" type="ORF">BC938DRAFT_477851</name>
</gene>
<accession>A0A433P7G1</accession>
<evidence type="ECO:0000313" key="2">
    <source>
        <dbReference type="EMBL" id="RUS13473.1"/>
    </source>
</evidence>
<comment type="caution">
    <text evidence="2">The sequence shown here is derived from an EMBL/GenBank/DDBJ whole genome shotgun (WGS) entry which is preliminary data.</text>
</comment>
<sequence length="335" mass="36949">MPVPYPPSSGNSQPFVAYPPLDGNPPDFSTVHMPAPNMQNFQSTGNENSIYPPPDYEASFSSRSPPRSPTGTPQPPGPNSSTPQYHPRQENQMFAHRHSLQLKDQQQQDVNNAEIATRRNSDRAHPPAPISTNVRSRKTPLVPVSPPDSPLNSTSGSTPVMTPGSGLAIDLEPAFVSELSREFKREIKKLLNLRELFFSVEYPESFTGREAVVSMSHAATRSPPSSQGQSTSGLDDLYNDLDSFITELQQGNPQSTPPHSQSYTPNNRTATGSCGGHPPNDQNYEAHPLPLIQDHVLWDEAEIAIDRRAVPELIFFEDDFDCVTLVAISWTHWSD</sequence>
<feature type="compositionally biased region" description="Polar residues" evidence="1">
    <location>
        <begin position="37"/>
        <end position="49"/>
    </location>
</feature>
<reference evidence="2 3" key="1">
    <citation type="journal article" date="2018" name="New Phytol.">
        <title>Phylogenomics of Endogonaceae and evolution of mycorrhizas within Mucoromycota.</title>
        <authorList>
            <person name="Chang Y."/>
            <person name="Desiro A."/>
            <person name="Na H."/>
            <person name="Sandor L."/>
            <person name="Lipzen A."/>
            <person name="Clum A."/>
            <person name="Barry K."/>
            <person name="Grigoriev I.V."/>
            <person name="Martin F.M."/>
            <person name="Stajich J.E."/>
            <person name="Smith M.E."/>
            <person name="Bonito G."/>
            <person name="Spatafora J.W."/>
        </authorList>
    </citation>
    <scope>NUCLEOTIDE SEQUENCE [LARGE SCALE GENOMIC DNA]</scope>
    <source>
        <strain evidence="2 3">AD002</strain>
    </source>
</reference>
<feature type="compositionally biased region" description="Polar residues" evidence="1">
    <location>
        <begin position="248"/>
        <end position="272"/>
    </location>
</feature>
<feature type="compositionally biased region" description="Pro residues" evidence="1">
    <location>
        <begin position="66"/>
        <end position="78"/>
    </location>
</feature>
<feature type="region of interest" description="Disordered" evidence="1">
    <location>
        <begin position="116"/>
        <end position="160"/>
    </location>
</feature>
<evidence type="ECO:0000313" key="3">
    <source>
        <dbReference type="Proteomes" id="UP000274822"/>
    </source>
</evidence>
<organism evidence="2 3">
    <name type="scientific">Jimgerdemannia flammicorona</name>
    <dbReference type="NCBI Taxonomy" id="994334"/>
    <lineage>
        <taxon>Eukaryota</taxon>
        <taxon>Fungi</taxon>
        <taxon>Fungi incertae sedis</taxon>
        <taxon>Mucoromycota</taxon>
        <taxon>Mucoromycotina</taxon>
        <taxon>Endogonomycetes</taxon>
        <taxon>Endogonales</taxon>
        <taxon>Endogonaceae</taxon>
        <taxon>Jimgerdemannia</taxon>
    </lineage>
</organism>
<dbReference type="Proteomes" id="UP000274822">
    <property type="component" value="Unassembled WGS sequence"/>
</dbReference>
<name>A0A433P7G1_9FUNG</name>
<evidence type="ECO:0000256" key="1">
    <source>
        <dbReference type="SAM" id="MobiDB-lite"/>
    </source>
</evidence>
<feature type="region of interest" description="Disordered" evidence="1">
    <location>
        <begin position="1"/>
        <end position="93"/>
    </location>
</feature>
<dbReference type="EMBL" id="RBNJ01029750">
    <property type="protein sequence ID" value="RUS13473.1"/>
    <property type="molecule type" value="Genomic_DNA"/>
</dbReference>